<evidence type="ECO:0000259" key="5">
    <source>
        <dbReference type="PROSITE" id="PS51464"/>
    </source>
</evidence>
<evidence type="ECO:0000256" key="1">
    <source>
        <dbReference type="ARBA" id="ARBA00023015"/>
    </source>
</evidence>
<sequence>MGFSVQEPEGKYTKSDRRIMDFVEDYTDEFLFMSIGQLAERLGMSEATVSRCARHLGYRDFKEMKNDLIQKKAGKGAAGKLAGTLMKDQGFDVENWFDFQRECLERTRENLDMGQFQEAVQRIGSARNIYIHAKNASLAAARLLFFRLRRLGFQASLIPSGGSEVLEGIARAGEGDLIILFSFSKVSEEGRMILDYARETGCRTLAFTSRLYAPQEQRADVNLYVYRGEKEEFHTMSSAVAVIDALVLALSDSIQPKAAEELMRLQKLKKKYGRRLYGKEDGKSGQE</sequence>
<proteinExistence type="predicted"/>
<dbReference type="InterPro" id="IPR046348">
    <property type="entry name" value="SIS_dom_sf"/>
</dbReference>
<dbReference type="InterPro" id="IPR036388">
    <property type="entry name" value="WH-like_DNA-bd_sf"/>
</dbReference>
<dbReference type="InterPro" id="IPR035472">
    <property type="entry name" value="RpiR-like_SIS"/>
</dbReference>
<accession>A0ABR9RKC3</accession>
<keyword evidence="2" id="KW-0238">DNA-binding</keyword>
<feature type="domain" description="HTH rpiR-type" evidence="4">
    <location>
        <begin position="1"/>
        <end position="75"/>
    </location>
</feature>
<evidence type="ECO:0000256" key="2">
    <source>
        <dbReference type="ARBA" id="ARBA00023125"/>
    </source>
</evidence>
<protein>
    <submittedName>
        <fullName evidence="6">MurR/RpiR family transcriptional regulator</fullName>
    </submittedName>
</protein>
<dbReference type="InterPro" id="IPR009057">
    <property type="entry name" value="Homeodomain-like_sf"/>
</dbReference>
<dbReference type="InterPro" id="IPR000281">
    <property type="entry name" value="HTH_RpiR"/>
</dbReference>
<dbReference type="InterPro" id="IPR047640">
    <property type="entry name" value="RpiR-like"/>
</dbReference>
<dbReference type="SUPFAM" id="SSF53697">
    <property type="entry name" value="SIS domain"/>
    <property type="match status" value="1"/>
</dbReference>
<name>A0ABR9RKC3_9FIRM</name>
<dbReference type="Proteomes" id="UP000758652">
    <property type="component" value="Unassembled WGS sequence"/>
</dbReference>
<dbReference type="Pfam" id="PF01418">
    <property type="entry name" value="HTH_6"/>
    <property type="match status" value="1"/>
</dbReference>
<evidence type="ECO:0000259" key="4">
    <source>
        <dbReference type="PROSITE" id="PS51071"/>
    </source>
</evidence>
<feature type="domain" description="SIS" evidence="5">
    <location>
        <begin position="119"/>
        <end position="264"/>
    </location>
</feature>
<dbReference type="PANTHER" id="PTHR30514">
    <property type="entry name" value="GLUCOKINASE"/>
    <property type="match status" value="1"/>
</dbReference>
<gene>
    <name evidence="6" type="ORF">INF30_09060</name>
</gene>
<keyword evidence="3" id="KW-0804">Transcription</keyword>
<dbReference type="EMBL" id="JADCKL010000006">
    <property type="protein sequence ID" value="MBE5063412.1"/>
    <property type="molecule type" value="Genomic_DNA"/>
</dbReference>
<evidence type="ECO:0000313" key="7">
    <source>
        <dbReference type="Proteomes" id="UP000758652"/>
    </source>
</evidence>
<comment type="caution">
    <text evidence="6">The sequence shown here is derived from an EMBL/GenBank/DDBJ whole genome shotgun (WGS) entry which is preliminary data.</text>
</comment>
<evidence type="ECO:0000313" key="6">
    <source>
        <dbReference type="EMBL" id="MBE5063412.1"/>
    </source>
</evidence>
<evidence type="ECO:0000256" key="3">
    <source>
        <dbReference type="ARBA" id="ARBA00023163"/>
    </source>
</evidence>
<keyword evidence="7" id="KW-1185">Reference proteome</keyword>
<dbReference type="SUPFAM" id="SSF46689">
    <property type="entry name" value="Homeodomain-like"/>
    <property type="match status" value="1"/>
</dbReference>
<dbReference type="RefSeq" id="WP_226394974.1">
    <property type="nucleotide sequence ID" value="NZ_JADCKL010000006.1"/>
</dbReference>
<dbReference type="InterPro" id="IPR001347">
    <property type="entry name" value="SIS_dom"/>
</dbReference>
<dbReference type="Pfam" id="PF01380">
    <property type="entry name" value="SIS"/>
    <property type="match status" value="1"/>
</dbReference>
<dbReference type="Gene3D" id="1.10.10.10">
    <property type="entry name" value="Winged helix-like DNA-binding domain superfamily/Winged helix DNA-binding domain"/>
    <property type="match status" value="1"/>
</dbReference>
<dbReference type="Gene3D" id="3.40.50.10490">
    <property type="entry name" value="Glucose-6-phosphate isomerase like protein, domain 1"/>
    <property type="match status" value="1"/>
</dbReference>
<keyword evidence="1" id="KW-0805">Transcription regulation</keyword>
<dbReference type="PROSITE" id="PS51071">
    <property type="entry name" value="HTH_RPIR"/>
    <property type="match status" value="1"/>
</dbReference>
<organism evidence="6 7">
    <name type="scientific">Claveliimonas monacensis</name>
    <dbReference type="NCBI Taxonomy" id="2779351"/>
    <lineage>
        <taxon>Bacteria</taxon>
        <taxon>Bacillati</taxon>
        <taxon>Bacillota</taxon>
        <taxon>Clostridia</taxon>
        <taxon>Lachnospirales</taxon>
        <taxon>Lachnospiraceae</taxon>
        <taxon>Claveliimonas</taxon>
    </lineage>
</organism>
<reference evidence="6 7" key="1">
    <citation type="submission" date="2020-10" db="EMBL/GenBank/DDBJ databases">
        <title>ChiBAC.</title>
        <authorList>
            <person name="Zenner C."/>
            <person name="Hitch T.C.A."/>
            <person name="Clavel T."/>
        </authorList>
    </citation>
    <scope>NUCLEOTIDE SEQUENCE [LARGE SCALE GENOMIC DNA]</scope>
    <source>
        <strain evidence="6 7">DSM 108991</strain>
    </source>
</reference>
<dbReference type="PROSITE" id="PS51464">
    <property type="entry name" value="SIS"/>
    <property type="match status" value="1"/>
</dbReference>
<dbReference type="CDD" id="cd05013">
    <property type="entry name" value="SIS_RpiR"/>
    <property type="match status" value="1"/>
</dbReference>